<evidence type="ECO:0000256" key="4">
    <source>
        <dbReference type="SAM" id="MobiDB-lite"/>
    </source>
</evidence>
<dbReference type="InterPro" id="IPR023187">
    <property type="entry name" value="Tscrpt_reg_MarR-type_CS"/>
</dbReference>
<feature type="compositionally biased region" description="Basic and acidic residues" evidence="4">
    <location>
        <begin position="17"/>
        <end position="29"/>
    </location>
</feature>
<reference evidence="6" key="2">
    <citation type="submission" date="2021-04" db="EMBL/GenBank/DDBJ databases">
        <authorList>
            <person name="Gilroy R."/>
        </authorList>
    </citation>
    <scope>NUCLEOTIDE SEQUENCE</scope>
    <source>
        <strain evidence="6">CHK179-28034</strain>
    </source>
</reference>
<dbReference type="GO" id="GO:0003677">
    <property type="term" value="F:DNA binding"/>
    <property type="evidence" value="ECO:0007669"/>
    <property type="project" value="UniProtKB-KW"/>
</dbReference>
<keyword evidence="2" id="KW-0238">DNA-binding</keyword>
<dbReference type="SUPFAM" id="SSF46785">
    <property type="entry name" value="Winged helix' DNA-binding domain"/>
    <property type="match status" value="1"/>
</dbReference>
<feature type="domain" description="HTH marR-type" evidence="5">
    <location>
        <begin position="46"/>
        <end position="175"/>
    </location>
</feature>
<dbReference type="InterPro" id="IPR036388">
    <property type="entry name" value="WH-like_DNA-bd_sf"/>
</dbReference>
<dbReference type="PRINTS" id="PR00598">
    <property type="entry name" value="HTHMARR"/>
</dbReference>
<reference evidence="6" key="1">
    <citation type="journal article" date="2021" name="PeerJ">
        <title>Extensive microbial diversity within the chicken gut microbiome revealed by metagenomics and culture.</title>
        <authorList>
            <person name="Gilroy R."/>
            <person name="Ravi A."/>
            <person name="Getino M."/>
            <person name="Pursley I."/>
            <person name="Horton D.L."/>
            <person name="Alikhan N.F."/>
            <person name="Baker D."/>
            <person name="Gharbi K."/>
            <person name="Hall N."/>
            <person name="Watson M."/>
            <person name="Adriaenssens E.M."/>
            <person name="Foster-Nyarko E."/>
            <person name="Jarju S."/>
            <person name="Secka A."/>
            <person name="Antonio M."/>
            <person name="Oren A."/>
            <person name="Chaudhuri R.R."/>
            <person name="La Ragione R."/>
            <person name="Hildebrand F."/>
            <person name="Pallen M.J."/>
        </authorList>
    </citation>
    <scope>NUCLEOTIDE SEQUENCE</scope>
    <source>
        <strain evidence="6">CHK179-28034</strain>
    </source>
</reference>
<gene>
    <name evidence="6" type="ORF">H9968_03650</name>
</gene>
<name>A0A9D2J803_9FIRM</name>
<sequence>MEFEEAGSSEQKTQQVQRRDDNQNGKCQEENDDSGWPAGSVSTDDYKELIVQMRKSNLLFQQMSSVPLGELTMLLAISRQSERIGAVRVSGLGNAMKLSRPAVSRMLHVLEKKGYIQMKNGEEDQRYVFVSLTDKGQKLLHQEMAYGYHVLEKVRERMGDRCLHDYLHYCGKFHEILSEEIIKLNSK</sequence>
<dbReference type="Gene3D" id="1.10.10.10">
    <property type="entry name" value="Winged helix-like DNA-binding domain superfamily/Winged helix DNA-binding domain"/>
    <property type="match status" value="1"/>
</dbReference>
<dbReference type="PROSITE" id="PS50995">
    <property type="entry name" value="HTH_MARR_2"/>
    <property type="match status" value="1"/>
</dbReference>
<dbReference type="GO" id="GO:0003700">
    <property type="term" value="F:DNA-binding transcription factor activity"/>
    <property type="evidence" value="ECO:0007669"/>
    <property type="project" value="InterPro"/>
</dbReference>
<dbReference type="PANTHER" id="PTHR42756">
    <property type="entry name" value="TRANSCRIPTIONAL REGULATOR, MARR"/>
    <property type="match status" value="1"/>
</dbReference>
<dbReference type="Proteomes" id="UP000824049">
    <property type="component" value="Unassembled WGS sequence"/>
</dbReference>
<evidence type="ECO:0000256" key="1">
    <source>
        <dbReference type="ARBA" id="ARBA00023015"/>
    </source>
</evidence>
<evidence type="ECO:0000259" key="5">
    <source>
        <dbReference type="PROSITE" id="PS50995"/>
    </source>
</evidence>
<dbReference type="EMBL" id="DXBR01000038">
    <property type="protein sequence ID" value="HIZ39009.1"/>
    <property type="molecule type" value="Genomic_DNA"/>
</dbReference>
<dbReference type="InterPro" id="IPR036390">
    <property type="entry name" value="WH_DNA-bd_sf"/>
</dbReference>
<dbReference type="AlphaFoldDB" id="A0A9D2J803"/>
<evidence type="ECO:0000313" key="7">
    <source>
        <dbReference type="Proteomes" id="UP000824049"/>
    </source>
</evidence>
<dbReference type="PROSITE" id="PS01117">
    <property type="entry name" value="HTH_MARR_1"/>
    <property type="match status" value="1"/>
</dbReference>
<comment type="caution">
    <text evidence="6">The sequence shown here is derived from an EMBL/GenBank/DDBJ whole genome shotgun (WGS) entry which is preliminary data.</text>
</comment>
<evidence type="ECO:0000313" key="6">
    <source>
        <dbReference type="EMBL" id="HIZ39009.1"/>
    </source>
</evidence>
<dbReference type="SMART" id="SM00347">
    <property type="entry name" value="HTH_MARR"/>
    <property type="match status" value="1"/>
</dbReference>
<dbReference type="InterPro" id="IPR000835">
    <property type="entry name" value="HTH_MarR-typ"/>
</dbReference>
<dbReference type="Pfam" id="PF01047">
    <property type="entry name" value="MarR"/>
    <property type="match status" value="1"/>
</dbReference>
<accession>A0A9D2J803</accession>
<keyword evidence="3" id="KW-0804">Transcription</keyword>
<organism evidence="6 7">
    <name type="scientific">Candidatus Anaerobutyricum stercoris</name>
    <dbReference type="NCBI Taxonomy" id="2838457"/>
    <lineage>
        <taxon>Bacteria</taxon>
        <taxon>Bacillati</taxon>
        <taxon>Bacillota</taxon>
        <taxon>Clostridia</taxon>
        <taxon>Lachnospirales</taxon>
        <taxon>Lachnospiraceae</taxon>
        <taxon>Anaerobutyricum</taxon>
    </lineage>
</organism>
<evidence type="ECO:0000256" key="2">
    <source>
        <dbReference type="ARBA" id="ARBA00023125"/>
    </source>
</evidence>
<protein>
    <submittedName>
        <fullName evidence="6">MarR family transcriptional regulator</fullName>
    </submittedName>
</protein>
<dbReference type="PANTHER" id="PTHR42756:SF1">
    <property type="entry name" value="TRANSCRIPTIONAL REPRESSOR OF EMRAB OPERON"/>
    <property type="match status" value="1"/>
</dbReference>
<proteinExistence type="predicted"/>
<feature type="region of interest" description="Disordered" evidence="4">
    <location>
        <begin position="1"/>
        <end position="40"/>
    </location>
</feature>
<keyword evidence="1" id="KW-0805">Transcription regulation</keyword>
<evidence type="ECO:0000256" key="3">
    <source>
        <dbReference type="ARBA" id="ARBA00023163"/>
    </source>
</evidence>